<evidence type="ECO:0000313" key="2">
    <source>
        <dbReference type="EMBL" id="TXI31176.1"/>
    </source>
</evidence>
<dbReference type="AlphaFoldDB" id="A0A5C7VZY3"/>
<evidence type="ECO:0000313" key="3">
    <source>
        <dbReference type="Proteomes" id="UP000321110"/>
    </source>
</evidence>
<dbReference type="PANTHER" id="PTHR38834:SF3">
    <property type="entry name" value="SOLUTE-BINDING PROTEIN FAMILY 3_N-TERMINAL DOMAIN-CONTAINING PROTEIN"/>
    <property type="match status" value="1"/>
</dbReference>
<comment type="caution">
    <text evidence="2">The sequence shown here is derived from an EMBL/GenBank/DDBJ whole genome shotgun (WGS) entry which is preliminary data.</text>
</comment>
<accession>A0A5C7VZY3</accession>
<proteinExistence type="predicted"/>
<dbReference type="SUPFAM" id="SSF53850">
    <property type="entry name" value="Periplasmic binding protein-like II"/>
    <property type="match status" value="1"/>
</dbReference>
<evidence type="ECO:0000256" key="1">
    <source>
        <dbReference type="SAM" id="MobiDB-lite"/>
    </source>
</evidence>
<reference evidence="2 3" key="1">
    <citation type="submission" date="2018-09" db="EMBL/GenBank/DDBJ databases">
        <title>Metagenome Assembled Genomes from an Advanced Water Purification Facility.</title>
        <authorList>
            <person name="Stamps B.W."/>
            <person name="Spear J.R."/>
        </authorList>
    </citation>
    <scope>NUCLEOTIDE SEQUENCE [LARGE SCALE GENOMIC DNA]</scope>
    <source>
        <strain evidence="2">Bin_52_1</strain>
    </source>
</reference>
<feature type="region of interest" description="Disordered" evidence="1">
    <location>
        <begin position="1"/>
        <end position="20"/>
    </location>
</feature>
<name>A0A5C7VZY3_AQUAC</name>
<dbReference type="PANTHER" id="PTHR38834">
    <property type="entry name" value="PERIPLASMIC SUBSTRATE BINDING PROTEIN FAMILY 3"/>
    <property type="match status" value="1"/>
</dbReference>
<organism evidence="2 3">
    <name type="scientific">Aquipseudomonas alcaligenes</name>
    <name type="common">Pseudomonas alcaligenes</name>
    <dbReference type="NCBI Taxonomy" id="43263"/>
    <lineage>
        <taxon>Bacteria</taxon>
        <taxon>Pseudomonadati</taxon>
        <taxon>Pseudomonadota</taxon>
        <taxon>Gammaproteobacteria</taxon>
        <taxon>Pseudomonadales</taxon>
        <taxon>Pseudomonadaceae</taxon>
        <taxon>Aquipseudomonas</taxon>
    </lineage>
</organism>
<protein>
    <submittedName>
        <fullName evidence="2">ABC transporter substrate-binding protein</fullName>
    </submittedName>
</protein>
<dbReference type="Gene3D" id="3.40.190.10">
    <property type="entry name" value="Periplasmic binding protein-like II"/>
    <property type="match status" value="2"/>
</dbReference>
<sequence>MPATGWNSRERPGRGWTTSARPGVPCLMRRPCVRGISLLLLVLLSGPLAAAELQLFAWERAPLVQQRPDGGAAGLVPEMADELFRRAGLAYRLSFLPLQRALHQVQQQERSCVLLVERQQEREPLFAWVGPLLVSRLGLYAKADDDLQLGSLEQARGLRILSHQGSGAGEYLQTLGLEVIYSNKESLNLSMLQRSRARLWATSSAVVASLSASPAPREVLPFLTLMEDIACHPRMDPSELRRLQDSLRQMYREGWVQALHRKHGLELR</sequence>
<gene>
    <name evidence="2" type="ORF">E6Q69_12045</name>
</gene>
<dbReference type="Proteomes" id="UP000321110">
    <property type="component" value="Unassembled WGS sequence"/>
</dbReference>
<dbReference type="EMBL" id="SSFO01000199">
    <property type="protein sequence ID" value="TXI31176.1"/>
    <property type="molecule type" value="Genomic_DNA"/>
</dbReference>